<accession>A0A8H2PXQ4</accession>
<gene>
    <name evidence="8" type="ORF">FB472_2103</name>
</gene>
<proteinExistence type="predicted"/>
<evidence type="ECO:0000256" key="6">
    <source>
        <dbReference type="SAM" id="Phobius"/>
    </source>
</evidence>
<evidence type="ECO:0000256" key="4">
    <source>
        <dbReference type="ARBA" id="ARBA00022989"/>
    </source>
</evidence>
<evidence type="ECO:0000259" key="7">
    <source>
        <dbReference type="Pfam" id="PF12823"/>
    </source>
</evidence>
<organism evidence="8 9">
    <name type="scientific">Rhodoglobus vestalii</name>
    <dbReference type="NCBI Taxonomy" id="193384"/>
    <lineage>
        <taxon>Bacteria</taxon>
        <taxon>Bacillati</taxon>
        <taxon>Actinomycetota</taxon>
        <taxon>Actinomycetes</taxon>
        <taxon>Micrococcales</taxon>
        <taxon>Microbacteriaceae</taxon>
        <taxon>Rhodoglobus</taxon>
    </lineage>
</organism>
<evidence type="ECO:0000256" key="3">
    <source>
        <dbReference type="ARBA" id="ARBA00022692"/>
    </source>
</evidence>
<keyword evidence="2" id="KW-1003">Cell membrane</keyword>
<evidence type="ECO:0000313" key="9">
    <source>
        <dbReference type="Proteomes" id="UP000316560"/>
    </source>
</evidence>
<protein>
    <submittedName>
        <fullName evidence="8">Integral membrane protein</fullName>
    </submittedName>
</protein>
<keyword evidence="4 6" id="KW-1133">Transmembrane helix</keyword>
<dbReference type="GO" id="GO:0005886">
    <property type="term" value="C:plasma membrane"/>
    <property type="evidence" value="ECO:0007669"/>
    <property type="project" value="UniProtKB-SubCell"/>
</dbReference>
<dbReference type="InterPro" id="IPR023845">
    <property type="entry name" value="DUF3817_TM"/>
</dbReference>
<dbReference type="PANTHER" id="PTHR40077">
    <property type="entry name" value="MEMBRANE PROTEIN-RELATED"/>
    <property type="match status" value="1"/>
</dbReference>
<evidence type="ECO:0000256" key="1">
    <source>
        <dbReference type="ARBA" id="ARBA00004651"/>
    </source>
</evidence>
<dbReference type="RefSeq" id="WP_141990785.1">
    <property type="nucleotide sequence ID" value="NZ_VFRA01000001.1"/>
</dbReference>
<dbReference type="Pfam" id="PF12823">
    <property type="entry name" value="DUF3817"/>
    <property type="match status" value="1"/>
</dbReference>
<comment type="caution">
    <text evidence="8">The sequence shown here is derived from an EMBL/GenBank/DDBJ whole genome shotgun (WGS) entry which is preliminary data.</text>
</comment>
<keyword evidence="3 6" id="KW-0812">Transmembrane</keyword>
<feature type="transmembrane region" description="Helical" evidence="6">
    <location>
        <begin position="64"/>
        <end position="88"/>
    </location>
</feature>
<keyword evidence="5 6" id="KW-0472">Membrane</keyword>
<dbReference type="NCBIfam" id="TIGR03954">
    <property type="entry name" value="integ_memb_HG"/>
    <property type="match status" value="1"/>
</dbReference>
<feature type="transmembrane region" description="Helical" evidence="6">
    <location>
        <begin position="100"/>
        <end position="119"/>
    </location>
</feature>
<dbReference type="EMBL" id="VFRA01000001">
    <property type="protein sequence ID" value="TQO20470.1"/>
    <property type="molecule type" value="Genomic_DNA"/>
</dbReference>
<dbReference type="PANTHER" id="PTHR40077:SF2">
    <property type="entry name" value="MEMBRANE PROTEIN"/>
    <property type="match status" value="1"/>
</dbReference>
<evidence type="ECO:0000256" key="5">
    <source>
        <dbReference type="ARBA" id="ARBA00023136"/>
    </source>
</evidence>
<comment type="subcellular location">
    <subcellularLocation>
        <location evidence="1">Cell membrane</location>
        <topology evidence="1">Multi-pass membrane protein</topology>
    </subcellularLocation>
</comment>
<dbReference type="OrthoDB" id="9342687at2"/>
<feature type="domain" description="DUF3817" evidence="7">
    <location>
        <begin position="18"/>
        <end position="123"/>
    </location>
</feature>
<name>A0A8H2PXQ4_9MICO</name>
<sequence>MALGPRLSDFPRIRRTVTFYKVSSVITGSFLLVLCLMMFFRYGLGGDIELNGPDGFLGLQNKDLITGINVSTIILIVHGWLYVFYVAADFVLWRLTRFSFLRFLYIALGGIIPLLSFFLERQVPRFVEAKLARIESAAAAAAAGADSEKASA</sequence>
<reference evidence="8 9" key="1">
    <citation type="submission" date="2019-06" db="EMBL/GenBank/DDBJ databases">
        <title>Sequencing the genomes of 1000 actinobacteria strains.</title>
        <authorList>
            <person name="Klenk H.-P."/>
        </authorList>
    </citation>
    <scope>NUCLEOTIDE SEQUENCE [LARGE SCALE GENOMIC DNA]</scope>
    <source>
        <strain evidence="8 9">DSM 21947</strain>
    </source>
</reference>
<evidence type="ECO:0000256" key="2">
    <source>
        <dbReference type="ARBA" id="ARBA00022475"/>
    </source>
</evidence>
<evidence type="ECO:0000313" key="8">
    <source>
        <dbReference type="EMBL" id="TQO20470.1"/>
    </source>
</evidence>
<dbReference type="AlphaFoldDB" id="A0A8H2PXQ4"/>
<dbReference type="Proteomes" id="UP000316560">
    <property type="component" value="Unassembled WGS sequence"/>
</dbReference>
<keyword evidence="9" id="KW-1185">Reference proteome</keyword>
<feature type="transmembrane region" description="Helical" evidence="6">
    <location>
        <begin position="20"/>
        <end position="44"/>
    </location>
</feature>